<dbReference type="Gene3D" id="4.10.60.10">
    <property type="entry name" value="Zinc finger, CCHC-type"/>
    <property type="match status" value="1"/>
</dbReference>
<dbReference type="GO" id="GO:0008270">
    <property type="term" value="F:zinc ion binding"/>
    <property type="evidence" value="ECO:0007669"/>
    <property type="project" value="UniProtKB-KW"/>
</dbReference>
<keyword evidence="1" id="KW-0479">Metal-binding</keyword>
<dbReference type="Proteomes" id="UP000187406">
    <property type="component" value="Unassembled WGS sequence"/>
</dbReference>
<evidence type="ECO:0000313" key="5">
    <source>
        <dbReference type="Proteomes" id="UP000187406"/>
    </source>
</evidence>
<dbReference type="CDD" id="cd00303">
    <property type="entry name" value="retropepsin_like"/>
    <property type="match status" value="1"/>
</dbReference>
<evidence type="ECO:0000259" key="3">
    <source>
        <dbReference type="PROSITE" id="PS50158"/>
    </source>
</evidence>
<dbReference type="SMART" id="SM00343">
    <property type="entry name" value="ZnF_C2HC"/>
    <property type="match status" value="2"/>
</dbReference>
<proteinExistence type="predicted"/>
<reference evidence="5" key="1">
    <citation type="submission" date="2016-04" db="EMBL/GenBank/DDBJ databases">
        <title>Cephalotus genome sequencing.</title>
        <authorList>
            <person name="Fukushima K."/>
            <person name="Hasebe M."/>
            <person name="Fang X."/>
        </authorList>
    </citation>
    <scope>NUCLEOTIDE SEQUENCE [LARGE SCALE GENOMIC DNA]</scope>
    <source>
        <strain evidence="5">cv. St1</strain>
    </source>
</reference>
<dbReference type="Pfam" id="PF08284">
    <property type="entry name" value="RVP_2"/>
    <property type="match status" value="1"/>
</dbReference>
<dbReference type="PANTHER" id="PTHR15503">
    <property type="entry name" value="LDOC1 RELATED"/>
    <property type="match status" value="1"/>
</dbReference>
<accession>A0A1Q3DB83</accession>
<sequence>MILEADANERRAERSRTNQPRAAQSQGQGSNNPAKSTKSDNRGQGGSQRRNSRSRTPSQNSQQNAGGCTFCGRPNHDETECWKKMGKCLRCGSQDHMLNNCPMMMDQARGQQGSAGASGGVAGAQPRKDTGKGIVKGRVYTLSKDDVPESTIVVGGTIYISSILAHVLIDPGATHSFIASEFVRNLHGITSRLPYVLEVSTLAGT</sequence>
<dbReference type="SUPFAM" id="SSF57756">
    <property type="entry name" value="Retrovirus zinc finger-like domains"/>
    <property type="match status" value="1"/>
</dbReference>
<dbReference type="InterPro" id="IPR001878">
    <property type="entry name" value="Znf_CCHC"/>
</dbReference>
<dbReference type="AlphaFoldDB" id="A0A1Q3DB83"/>
<feature type="region of interest" description="Disordered" evidence="2">
    <location>
        <begin position="109"/>
        <end position="130"/>
    </location>
</feature>
<evidence type="ECO:0000313" key="4">
    <source>
        <dbReference type="EMBL" id="GAV89712.1"/>
    </source>
</evidence>
<feature type="compositionally biased region" description="Polar residues" evidence="2">
    <location>
        <begin position="17"/>
        <end position="36"/>
    </location>
</feature>
<keyword evidence="1" id="KW-0863">Zinc-finger</keyword>
<keyword evidence="5" id="KW-1185">Reference proteome</keyword>
<dbReference type="InParanoid" id="A0A1Q3DB83"/>
<dbReference type="PANTHER" id="PTHR15503:SF45">
    <property type="entry name" value="RNA-DIRECTED DNA POLYMERASE HOMOLOG"/>
    <property type="match status" value="1"/>
</dbReference>
<dbReference type="EMBL" id="BDDD01005693">
    <property type="protein sequence ID" value="GAV89712.1"/>
    <property type="molecule type" value="Genomic_DNA"/>
</dbReference>
<name>A0A1Q3DB83_CEPFO</name>
<feature type="region of interest" description="Disordered" evidence="2">
    <location>
        <begin position="1"/>
        <end position="70"/>
    </location>
</feature>
<dbReference type="OrthoDB" id="1751327at2759"/>
<dbReference type="PROSITE" id="PS50158">
    <property type="entry name" value="ZF_CCHC"/>
    <property type="match status" value="1"/>
</dbReference>
<evidence type="ECO:0000256" key="2">
    <source>
        <dbReference type="SAM" id="MobiDB-lite"/>
    </source>
</evidence>
<feature type="domain" description="CCHC-type" evidence="3">
    <location>
        <begin position="87"/>
        <end position="102"/>
    </location>
</feature>
<dbReference type="GO" id="GO:0003676">
    <property type="term" value="F:nucleic acid binding"/>
    <property type="evidence" value="ECO:0007669"/>
    <property type="project" value="InterPro"/>
</dbReference>
<keyword evidence="1" id="KW-0862">Zinc</keyword>
<feature type="compositionally biased region" description="Basic and acidic residues" evidence="2">
    <location>
        <begin position="7"/>
        <end position="16"/>
    </location>
</feature>
<comment type="caution">
    <text evidence="4">The sequence shown here is derived from an EMBL/GenBank/DDBJ whole genome shotgun (WGS) entry which is preliminary data.</text>
</comment>
<protein>
    <submittedName>
        <fullName evidence="4">RVP_2 domain-containing protein</fullName>
    </submittedName>
</protein>
<dbReference type="InterPro" id="IPR032567">
    <property type="entry name" value="RTL1-rel"/>
</dbReference>
<dbReference type="InterPro" id="IPR036875">
    <property type="entry name" value="Znf_CCHC_sf"/>
</dbReference>
<feature type="compositionally biased region" description="Polar residues" evidence="2">
    <location>
        <begin position="56"/>
        <end position="66"/>
    </location>
</feature>
<gene>
    <name evidence="4" type="ORF">CFOL_v3_33126</name>
</gene>
<evidence type="ECO:0000256" key="1">
    <source>
        <dbReference type="PROSITE-ProRule" id="PRU00047"/>
    </source>
</evidence>
<organism evidence="4 5">
    <name type="scientific">Cephalotus follicularis</name>
    <name type="common">Albany pitcher plant</name>
    <dbReference type="NCBI Taxonomy" id="3775"/>
    <lineage>
        <taxon>Eukaryota</taxon>
        <taxon>Viridiplantae</taxon>
        <taxon>Streptophyta</taxon>
        <taxon>Embryophyta</taxon>
        <taxon>Tracheophyta</taxon>
        <taxon>Spermatophyta</taxon>
        <taxon>Magnoliopsida</taxon>
        <taxon>eudicotyledons</taxon>
        <taxon>Gunneridae</taxon>
        <taxon>Pentapetalae</taxon>
        <taxon>rosids</taxon>
        <taxon>fabids</taxon>
        <taxon>Oxalidales</taxon>
        <taxon>Cephalotaceae</taxon>
        <taxon>Cephalotus</taxon>
    </lineage>
</organism>